<evidence type="ECO:0000256" key="4">
    <source>
        <dbReference type="ARBA" id="ARBA00023274"/>
    </source>
</evidence>
<keyword evidence="8" id="KW-1185">Reference proteome</keyword>
<dbReference type="InterPro" id="IPR007741">
    <property type="entry name" value="Ribosomal_mL43/mS25/NADH_DH"/>
</dbReference>
<dbReference type="PANTHER" id="PTHR13274">
    <property type="entry name" value="MITOCHONDRIAL RIBOSOMAL PROTEIN S25"/>
    <property type="match status" value="1"/>
</dbReference>
<proteinExistence type="predicted"/>
<feature type="compositionally biased region" description="Polar residues" evidence="5">
    <location>
        <begin position="101"/>
        <end position="126"/>
    </location>
</feature>
<protein>
    <submittedName>
        <fullName evidence="7">Mannan endo-1,6-alpha-mannosidase DCW1</fullName>
    </submittedName>
</protein>
<dbReference type="OrthoDB" id="1696305at2759"/>
<comment type="caution">
    <text evidence="7">The sequence shown here is derived from an EMBL/GenBank/DDBJ whole genome shotgun (WGS) entry which is preliminary data.</text>
</comment>
<feature type="region of interest" description="Disordered" evidence="5">
    <location>
        <begin position="167"/>
        <end position="188"/>
    </location>
</feature>
<dbReference type="GO" id="GO:0005739">
    <property type="term" value="C:mitochondrion"/>
    <property type="evidence" value="ECO:0007669"/>
    <property type="project" value="UniProtKB-SubCell"/>
</dbReference>
<reference evidence="7 8" key="1">
    <citation type="submission" date="2017-06" db="EMBL/GenBank/DDBJ databases">
        <title>Draft genome sequence of a variant of Elsinoe murrayae.</title>
        <authorList>
            <person name="Cheng Q."/>
        </authorList>
    </citation>
    <scope>NUCLEOTIDE SEQUENCE [LARGE SCALE GENOMIC DNA]</scope>
    <source>
        <strain evidence="7 8">CQ-2017a</strain>
    </source>
</reference>
<dbReference type="InParanoid" id="A0A2K1QQ03"/>
<dbReference type="GO" id="GO:0005840">
    <property type="term" value="C:ribosome"/>
    <property type="evidence" value="ECO:0007669"/>
    <property type="project" value="UniProtKB-KW"/>
</dbReference>
<evidence type="ECO:0000256" key="2">
    <source>
        <dbReference type="ARBA" id="ARBA00022980"/>
    </source>
</evidence>
<dbReference type="InterPro" id="IPR040049">
    <property type="entry name" value="Ribosomal_mS25/mL61"/>
</dbReference>
<organism evidence="7 8">
    <name type="scientific">Sphaceloma murrayae</name>
    <dbReference type="NCBI Taxonomy" id="2082308"/>
    <lineage>
        <taxon>Eukaryota</taxon>
        <taxon>Fungi</taxon>
        <taxon>Dikarya</taxon>
        <taxon>Ascomycota</taxon>
        <taxon>Pezizomycotina</taxon>
        <taxon>Dothideomycetes</taxon>
        <taxon>Dothideomycetidae</taxon>
        <taxon>Myriangiales</taxon>
        <taxon>Elsinoaceae</taxon>
        <taxon>Sphaceloma</taxon>
    </lineage>
</organism>
<comment type="subcellular location">
    <subcellularLocation>
        <location evidence="1">Mitochondrion</location>
    </subcellularLocation>
</comment>
<evidence type="ECO:0000256" key="3">
    <source>
        <dbReference type="ARBA" id="ARBA00023128"/>
    </source>
</evidence>
<dbReference type="Proteomes" id="UP000243797">
    <property type="component" value="Unassembled WGS sequence"/>
</dbReference>
<dbReference type="GO" id="GO:1990904">
    <property type="term" value="C:ribonucleoprotein complex"/>
    <property type="evidence" value="ECO:0007669"/>
    <property type="project" value="UniProtKB-KW"/>
</dbReference>
<keyword evidence="2" id="KW-0689">Ribosomal protein</keyword>
<evidence type="ECO:0000313" key="7">
    <source>
        <dbReference type="EMBL" id="PNS17010.1"/>
    </source>
</evidence>
<keyword evidence="3" id="KW-0496">Mitochondrion</keyword>
<dbReference type="InterPro" id="IPR036249">
    <property type="entry name" value="Thioredoxin-like_sf"/>
</dbReference>
<gene>
    <name evidence="7" type="ORF">CAC42_4974</name>
</gene>
<dbReference type="PANTHER" id="PTHR13274:SF2">
    <property type="entry name" value="SMALL RIBOSOMAL SUBUNIT PROTEIN MS25"/>
    <property type="match status" value="1"/>
</dbReference>
<keyword evidence="4" id="KW-0687">Ribonucleoprotein</keyword>
<dbReference type="GO" id="GO:0003735">
    <property type="term" value="F:structural constituent of ribosome"/>
    <property type="evidence" value="ECO:0007669"/>
    <property type="project" value="InterPro"/>
</dbReference>
<evidence type="ECO:0000259" key="6">
    <source>
        <dbReference type="SMART" id="SM00916"/>
    </source>
</evidence>
<evidence type="ECO:0000313" key="8">
    <source>
        <dbReference type="Proteomes" id="UP000243797"/>
    </source>
</evidence>
<dbReference type="SUPFAM" id="SSF52833">
    <property type="entry name" value="Thioredoxin-like"/>
    <property type="match status" value="1"/>
</dbReference>
<evidence type="ECO:0000256" key="1">
    <source>
        <dbReference type="ARBA" id="ARBA00004173"/>
    </source>
</evidence>
<dbReference type="SMART" id="SM00916">
    <property type="entry name" value="L51_S25_CI-B8"/>
    <property type="match status" value="1"/>
</dbReference>
<name>A0A2K1QQ03_9PEZI</name>
<dbReference type="AlphaFoldDB" id="A0A2K1QQ03"/>
<feature type="region of interest" description="Disordered" evidence="5">
    <location>
        <begin position="99"/>
        <end position="127"/>
    </location>
</feature>
<accession>A0A2K1QQ03</accession>
<evidence type="ECO:0000256" key="5">
    <source>
        <dbReference type="SAM" id="MobiDB-lite"/>
    </source>
</evidence>
<sequence length="204" mass="22868">MVGSLGQRVRKIQTKVRMRRLLAIRLGPGALKLPKDVSRIHLRFAPQMYQGHMGPRKFWRHELVRLKYHNPAVSMTIDRNIRQSDEALMTVFFAAEDAPKTSGTSTGAPNATTSTSGDKIATSQPPSERVETVTMAFKREEEILDDLIRITKATTIHPTAEEKEELRRLAEDGARSKRDSDACHAVNAERRKQAKILADARGAN</sequence>
<feature type="domain" description="Ribosomal protein/NADH dehydrogenase" evidence="6">
    <location>
        <begin position="47"/>
        <end position="154"/>
    </location>
</feature>
<dbReference type="STRING" id="2082308.A0A2K1QQ03"/>
<dbReference type="EMBL" id="NKHZ01000055">
    <property type="protein sequence ID" value="PNS17010.1"/>
    <property type="molecule type" value="Genomic_DNA"/>
</dbReference>